<proteinExistence type="predicted"/>
<feature type="compositionally biased region" description="Basic and acidic residues" evidence="1">
    <location>
        <begin position="113"/>
        <end position="144"/>
    </location>
</feature>
<name>A0A4Z2J2S5_9TELE</name>
<feature type="compositionally biased region" description="Basic and acidic residues" evidence="1">
    <location>
        <begin position="1"/>
        <end position="16"/>
    </location>
</feature>
<reference evidence="2 3" key="1">
    <citation type="submission" date="2019-03" db="EMBL/GenBank/DDBJ databases">
        <title>First draft genome of Liparis tanakae, snailfish: a comprehensive survey of snailfish specific genes.</title>
        <authorList>
            <person name="Kim W."/>
            <person name="Song I."/>
            <person name="Jeong J.-H."/>
            <person name="Kim D."/>
            <person name="Kim S."/>
            <person name="Ryu S."/>
            <person name="Song J.Y."/>
            <person name="Lee S.K."/>
        </authorList>
    </citation>
    <scope>NUCLEOTIDE SEQUENCE [LARGE SCALE GENOMIC DNA]</scope>
    <source>
        <tissue evidence="2">Muscle</tissue>
    </source>
</reference>
<dbReference type="Proteomes" id="UP000314294">
    <property type="component" value="Unassembled WGS sequence"/>
</dbReference>
<evidence type="ECO:0000256" key="1">
    <source>
        <dbReference type="SAM" id="MobiDB-lite"/>
    </source>
</evidence>
<protein>
    <submittedName>
        <fullName evidence="2">Uncharacterized protein</fullName>
    </submittedName>
</protein>
<gene>
    <name evidence="2" type="ORF">EYF80_005186</name>
</gene>
<accession>A0A4Z2J2S5</accession>
<keyword evidence="3" id="KW-1185">Reference proteome</keyword>
<sequence>MEEKARGEEERRRRGGEEEETELEDVNWFIWRGGGSKLCFERGDQQERKEPQTPSSERRRTRLNKHVPGPSGGARQRLDQRSHRSMQPLMTEEPRAALGCAGGKGHRLQHCIENNKDNSQDKRDKHSVREADSDRAQHRSLQEGRRKRNGDQVVFRLHCGPLP</sequence>
<feature type="region of interest" description="Disordered" evidence="1">
    <location>
        <begin position="39"/>
        <end position="154"/>
    </location>
</feature>
<comment type="caution">
    <text evidence="2">The sequence shown here is derived from an EMBL/GenBank/DDBJ whole genome shotgun (WGS) entry which is preliminary data.</text>
</comment>
<dbReference type="EMBL" id="SRLO01000026">
    <property type="protein sequence ID" value="TNN84486.1"/>
    <property type="molecule type" value="Genomic_DNA"/>
</dbReference>
<organism evidence="2 3">
    <name type="scientific">Liparis tanakae</name>
    <name type="common">Tanaka's snailfish</name>
    <dbReference type="NCBI Taxonomy" id="230148"/>
    <lineage>
        <taxon>Eukaryota</taxon>
        <taxon>Metazoa</taxon>
        <taxon>Chordata</taxon>
        <taxon>Craniata</taxon>
        <taxon>Vertebrata</taxon>
        <taxon>Euteleostomi</taxon>
        <taxon>Actinopterygii</taxon>
        <taxon>Neopterygii</taxon>
        <taxon>Teleostei</taxon>
        <taxon>Neoteleostei</taxon>
        <taxon>Acanthomorphata</taxon>
        <taxon>Eupercaria</taxon>
        <taxon>Perciformes</taxon>
        <taxon>Cottioidei</taxon>
        <taxon>Cottales</taxon>
        <taxon>Liparidae</taxon>
        <taxon>Liparis</taxon>
    </lineage>
</organism>
<feature type="region of interest" description="Disordered" evidence="1">
    <location>
        <begin position="1"/>
        <end position="25"/>
    </location>
</feature>
<evidence type="ECO:0000313" key="2">
    <source>
        <dbReference type="EMBL" id="TNN84486.1"/>
    </source>
</evidence>
<dbReference type="AlphaFoldDB" id="A0A4Z2J2S5"/>
<feature type="compositionally biased region" description="Basic and acidic residues" evidence="1">
    <location>
        <begin position="39"/>
        <end position="51"/>
    </location>
</feature>
<evidence type="ECO:0000313" key="3">
    <source>
        <dbReference type="Proteomes" id="UP000314294"/>
    </source>
</evidence>